<dbReference type="Proteomes" id="UP000183263">
    <property type="component" value="Unassembled WGS sequence"/>
</dbReference>
<proteinExistence type="predicted"/>
<dbReference type="Pfam" id="PF10604">
    <property type="entry name" value="Polyketide_cyc2"/>
    <property type="match status" value="1"/>
</dbReference>
<organism evidence="1 2">
    <name type="scientific">Rhodococcus triatomae</name>
    <dbReference type="NCBI Taxonomy" id="300028"/>
    <lineage>
        <taxon>Bacteria</taxon>
        <taxon>Bacillati</taxon>
        <taxon>Actinomycetota</taxon>
        <taxon>Actinomycetes</taxon>
        <taxon>Mycobacteriales</taxon>
        <taxon>Nocardiaceae</taxon>
        <taxon>Rhodococcus</taxon>
    </lineage>
</organism>
<dbReference type="EMBL" id="FNDN01000022">
    <property type="protein sequence ID" value="SDJ29720.1"/>
    <property type="molecule type" value="Genomic_DNA"/>
</dbReference>
<dbReference type="InterPro" id="IPR019587">
    <property type="entry name" value="Polyketide_cyclase/dehydratase"/>
</dbReference>
<dbReference type="InterPro" id="IPR023393">
    <property type="entry name" value="START-like_dom_sf"/>
</dbReference>
<evidence type="ECO:0000313" key="2">
    <source>
        <dbReference type="Proteomes" id="UP000183263"/>
    </source>
</evidence>
<dbReference type="AlphaFoldDB" id="A0A1G8SM79"/>
<protein>
    <submittedName>
        <fullName evidence="1">Polyketide cyclase / dehydrase and lipid transport</fullName>
    </submittedName>
</protein>
<keyword evidence="2" id="KW-1185">Reference proteome</keyword>
<dbReference type="SUPFAM" id="SSF55961">
    <property type="entry name" value="Bet v1-like"/>
    <property type="match status" value="1"/>
</dbReference>
<gene>
    <name evidence="1" type="ORF">SAMN05444695_12221</name>
</gene>
<name>A0A1G8SM79_9NOCA</name>
<sequence length="138" mass="14865">MTAMTAYSEHIGVTIERPVEVVYAFAADPSNLPRWAAGLSAAIAEDSDGRWIADSPMGKVVVEFAPRNAYGVLDHIVTLESGERVDNPVRVVANDGGSDVVFTVRKHSGMSHDDFARDVAAVRADLEKLKQLLEDGIA</sequence>
<dbReference type="Gene3D" id="3.30.530.20">
    <property type="match status" value="1"/>
</dbReference>
<accession>A0A1G8SM79</accession>
<reference evidence="1 2" key="1">
    <citation type="submission" date="2016-10" db="EMBL/GenBank/DDBJ databases">
        <authorList>
            <person name="de Groot N.N."/>
        </authorList>
    </citation>
    <scope>NUCLEOTIDE SEQUENCE [LARGE SCALE GENOMIC DNA]</scope>
    <source>
        <strain evidence="1 2">DSM 44892</strain>
    </source>
</reference>
<evidence type="ECO:0000313" key="1">
    <source>
        <dbReference type="EMBL" id="SDJ29720.1"/>
    </source>
</evidence>